<dbReference type="PROSITE" id="PS00356">
    <property type="entry name" value="HTH_LACI_1"/>
    <property type="match status" value="1"/>
</dbReference>
<gene>
    <name evidence="6" type="ORF">ACFP2T_32870</name>
</gene>
<dbReference type="Gene3D" id="3.40.50.2300">
    <property type="match status" value="2"/>
</dbReference>
<dbReference type="GO" id="GO:0003677">
    <property type="term" value="F:DNA binding"/>
    <property type="evidence" value="ECO:0007669"/>
    <property type="project" value="UniProtKB-KW"/>
</dbReference>
<keyword evidence="2 6" id="KW-0238">DNA-binding</keyword>
<comment type="caution">
    <text evidence="6">The sequence shown here is derived from an EMBL/GenBank/DDBJ whole genome shotgun (WGS) entry which is preliminary data.</text>
</comment>
<dbReference type="Gene3D" id="1.10.260.40">
    <property type="entry name" value="lambda repressor-like DNA-binding domains"/>
    <property type="match status" value="1"/>
</dbReference>
<dbReference type="PANTHER" id="PTHR30146">
    <property type="entry name" value="LACI-RELATED TRANSCRIPTIONAL REPRESSOR"/>
    <property type="match status" value="1"/>
</dbReference>
<feature type="region of interest" description="Disordered" evidence="4">
    <location>
        <begin position="330"/>
        <end position="353"/>
    </location>
</feature>
<protein>
    <submittedName>
        <fullName evidence="6">LacI family DNA-binding transcriptional regulator</fullName>
    </submittedName>
</protein>
<dbReference type="SMART" id="SM00354">
    <property type="entry name" value="HTH_LACI"/>
    <property type="match status" value="1"/>
</dbReference>
<name>A0ABW1KIN8_9ACTN</name>
<dbReference type="Pfam" id="PF13377">
    <property type="entry name" value="Peripla_BP_3"/>
    <property type="match status" value="1"/>
</dbReference>
<evidence type="ECO:0000256" key="1">
    <source>
        <dbReference type="ARBA" id="ARBA00023015"/>
    </source>
</evidence>
<keyword evidence="3" id="KW-0804">Transcription</keyword>
<dbReference type="CDD" id="cd06267">
    <property type="entry name" value="PBP1_LacI_sugar_binding-like"/>
    <property type="match status" value="1"/>
</dbReference>
<evidence type="ECO:0000313" key="6">
    <source>
        <dbReference type="EMBL" id="MFC6020952.1"/>
    </source>
</evidence>
<dbReference type="PANTHER" id="PTHR30146:SF153">
    <property type="entry name" value="LACTOSE OPERON REPRESSOR"/>
    <property type="match status" value="1"/>
</dbReference>
<accession>A0ABW1KIN8</accession>
<feature type="domain" description="HTH lacI-type" evidence="5">
    <location>
        <begin position="8"/>
        <end position="62"/>
    </location>
</feature>
<organism evidence="6 7">
    <name type="scientific">Plantactinospora solaniradicis</name>
    <dbReference type="NCBI Taxonomy" id="1723736"/>
    <lineage>
        <taxon>Bacteria</taxon>
        <taxon>Bacillati</taxon>
        <taxon>Actinomycetota</taxon>
        <taxon>Actinomycetes</taxon>
        <taxon>Micromonosporales</taxon>
        <taxon>Micromonosporaceae</taxon>
        <taxon>Plantactinospora</taxon>
    </lineage>
</organism>
<evidence type="ECO:0000256" key="2">
    <source>
        <dbReference type="ARBA" id="ARBA00023125"/>
    </source>
</evidence>
<dbReference type="CDD" id="cd01392">
    <property type="entry name" value="HTH_LacI"/>
    <property type="match status" value="1"/>
</dbReference>
<evidence type="ECO:0000256" key="3">
    <source>
        <dbReference type="ARBA" id="ARBA00023163"/>
    </source>
</evidence>
<dbReference type="RefSeq" id="WP_377428663.1">
    <property type="nucleotide sequence ID" value="NZ_JBHSPR010000037.1"/>
</dbReference>
<dbReference type="SUPFAM" id="SSF47413">
    <property type="entry name" value="lambda repressor-like DNA-binding domains"/>
    <property type="match status" value="1"/>
</dbReference>
<dbReference type="Proteomes" id="UP001596203">
    <property type="component" value="Unassembled WGS sequence"/>
</dbReference>
<dbReference type="InterPro" id="IPR046335">
    <property type="entry name" value="LacI/GalR-like_sensor"/>
</dbReference>
<keyword evidence="1" id="KW-0805">Transcription regulation</keyword>
<proteinExistence type="predicted"/>
<evidence type="ECO:0000313" key="7">
    <source>
        <dbReference type="Proteomes" id="UP001596203"/>
    </source>
</evidence>
<dbReference type="PROSITE" id="PS50932">
    <property type="entry name" value="HTH_LACI_2"/>
    <property type="match status" value="1"/>
</dbReference>
<dbReference type="InterPro" id="IPR000843">
    <property type="entry name" value="HTH_LacI"/>
</dbReference>
<dbReference type="InterPro" id="IPR010982">
    <property type="entry name" value="Lambda_DNA-bd_dom_sf"/>
</dbReference>
<dbReference type="PRINTS" id="PR00036">
    <property type="entry name" value="HTHLACI"/>
</dbReference>
<dbReference type="EMBL" id="JBHSPR010000037">
    <property type="protein sequence ID" value="MFC6020952.1"/>
    <property type="molecule type" value="Genomic_DNA"/>
</dbReference>
<keyword evidence="7" id="KW-1185">Reference proteome</keyword>
<sequence>MAQGSAPITMSDVAQAAGVSTATVSRVVNGHYGVSASTTARVRSAIEQLGYESSLVATSLRRSRTNVLGLVTHSFQSYTAEVLKGVMQALTRSGFDLIIYANSDVYGTYAEGWEQRHLTRLSGTLTDGCIVVTPWGDVQSQTPVVTIDPARNSTAPSVTADNLAGATTAVEHLLGLGHRRIGFIAGRSSLAAAWSREEGYRRALTGAGVPVEPALIGRGDFNPESAAPLARELLKRADPPTAVFAASDGMALEVLKVAKELGLTVPGDLSVVGFDNIPESALTESGLTTVDQSMYHLGYEAARMLKSLVTGEWEGPRQIVLPTSLVVRGSTAPPKAPRNHNSHRAVQLPGRNA</sequence>
<dbReference type="SUPFAM" id="SSF53822">
    <property type="entry name" value="Periplasmic binding protein-like I"/>
    <property type="match status" value="1"/>
</dbReference>
<reference evidence="7" key="1">
    <citation type="journal article" date="2019" name="Int. J. Syst. Evol. Microbiol.">
        <title>The Global Catalogue of Microorganisms (GCM) 10K type strain sequencing project: providing services to taxonomists for standard genome sequencing and annotation.</title>
        <authorList>
            <consortium name="The Broad Institute Genomics Platform"/>
            <consortium name="The Broad Institute Genome Sequencing Center for Infectious Disease"/>
            <person name="Wu L."/>
            <person name="Ma J."/>
        </authorList>
    </citation>
    <scope>NUCLEOTIDE SEQUENCE [LARGE SCALE GENOMIC DNA]</scope>
    <source>
        <strain evidence="7">ZS-35-S2</strain>
    </source>
</reference>
<evidence type="ECO:0000259" key="5">
    <source>
        <dbReference type="PROSITE" id="PS50932"/>
    </source>
</evidence>
<dbReference type="InterPro" id="IPR028082">
    <property type="entry name" value="Peripla_BP_I"/>
</dbReference>
<evidence type="ECO:0000256" key="4">
    <source>
        <dbReference type="SAM" id="MobiDB-lite"/>
    </source>
</evidence>
<dbReference type="Pfam" id="PF00356">
    <property type="entry name" value="LacI"/>
    <property type="match status" value="1"/>
</dbReference>